<feature type="transmembrane region" description="Helical" evidence="1">
    <location>
        <begin position="34"/>
        <end position="54"/>
    </location>
</feature>
<keyword evidence="1" id="KW-0812">Transmembrane</keyword>
<proteinExistence type="predicted"/>
<accession>A0A0F9UHQ7</accession>
<evidence type="ECO:0000256" key="1">
    <source>
        <dbReference type="SAM" id="Phobius"/>
    </source>
</evidence>
<dbReference type="AlphaFoldDB" id="A0A0F9UHQ7"/>
<organism evidence="2">
    <name type="scientific">marine sediment metagenome</name>
    <dbReference type="NCBI Taxonomy" id="412755"/>
    <lineage>
        <taxon>unclassified sequences</taxon>
        <taxon>metagenomes</taxon>
        <taxon>ecological metagenomes</taxon>
    </lineage>
</organism>
<comment type="caution">
    <text evidence="2">The sequence shown here is derived from an EMBL/GenBank/DDBJ whole genome shotgun (WGS) entry which is preliminary data.</text>
</comment>
<gene>
    <name evidence="2" type="ORF">LCGC14_0264390</name>
</gene>
<name>A0A0F9UHQ7_9ZZZZ</name>
<keyword evidence="1" id="KW-0472">Membrane</keyword>
<evidence type="ECO:0000313" key="2">
    <source>
        <dbReference type="EMBL" id="KKN86877.1"/>
    </source>
</evidence>
<dbReference type="EMBL" id="LAZR01000143">
    <property type="protein sequence ID" value="KKN86877.1"/>
    <property type="molecule type" value="Genomic_DNA"/>
</dbReference>
<reference evidence="2" key="1">
    <citation type="journal article" date="2015" name="Nature">
        <title>Complex archaea that bridge the gap between prokaryotes and eukaryotes.</title>
        <authorList>
            <person name="Spang A."/>
            <person name="Saw J.H."/>
            <person name="Jorgensen S.L."/>
            <person name="Zaremba-Niedzwiedzka K."/>
            <person name="Martijn J."/>
            <person name="Lind A.E."/>
            <person name="van Eijk R."/>
            <person name="Schleper C."/>
            <person name="Guy L."/>
            <person name="Ettema T.J."/>
        </authorList>
    </citation>
    <scope>NUCLEOTIDE SEQUENCE</scope>
</reference>
<protein>
    <submittedName>
        <fullName evidence="2">Uncharacterized protein</fullName>
    </submittedName>
</protein>
<keyword evidence="1" id="KW-1133">Transmembrane helix</keyword>
<sequence>MNIRSVLVPWIVNAIIDGWVIMSIAGIIWHKYGYGVPIGYVSATLLGILVRIFVVTLRDTHKCKCDIERIVATNEREHNTSSS</sequence>
<feature type="transmembrane region" description="Helical" evidence="1">
    <location>
        <begin position="7"/>
        <end position="28"/>
    </location>
</feature>